<feature type="domain" description="ABC transporter" evidence="8">
    <location>
        <begin position="351"/>
        <end position="585"/>
    </location>
</feature>
<protein>
    <submittedName>
        <fullName evidence="10">ABC transporter ATP-binding protein</fullName>
    </submittedName>
</protein>
<evidence type="ECO:0000313" key="10">
    <source>
        <dbReference type="EMBL" id="MFD2914450.1"/>
    </source>
</evidence>
<sequence>MRHLQASDSKDKSKPKVTLKQAFKTIIWPRRKLVFIGLLLIVIRSLSGLVLPWQSKVLLDDVVPKGNTSDLWTLIIIVIVAITVQAVTSFLLTKILSVQAQYLISELRAQVQKKVLSLPISFFDNTKSGALVSRIMNDVEGVRNLIGTGLVQLVGGSFTAIVSLVILIKLNAWMTLFVFIPLSIFGIIALKAFKYIRPIFRTRGKINAEVTGRLTETLAGVRVIKAFNAEDQENKIFEKGVDRLFQNVKKSLTATALMTSSSTFLIGVATTGIMGIGGYYMMLGEMSTGDFLFFTLVLGFMIAPIVQMSNIGSQLTEALAGLDRTEELMNMTAEEDDTNRTIELQNLKGEIEFNDVSFAYEEGKPVLHNINFKAESGSVIALVGSSGSGKSTIAGLSATFLNPKSGLISIDGEDLSKVNLKSFRKHLGVVLQDEFLFEGTIRENIMFPRPNATEAQLQAAVKAAYVNEFTDRFEEGLETLIGERGVKLSGGQRQRIAIARAILADPKIIILDEATSNLDTESEALIQKSLAQLTKDRTTIVIAHRLSTIRKADQILVIENGKIAERGNHDELIASQGRYYDLYTYQAKI</sequence>
<evidence type="ECO:0000256" key="1">
    <source>
        <dbReference type="ARBA" id="ARBA00004651"/>
    </source>
</evidence>
<feature type="transmembrane region" description="Helical" evidence="7">
    <location>
        <begin position="264"/>
        <end position="282"/>
    </location>
</feature>
<dbReference type="InterPro" id="IPR036640">
    <property type="entry name" value="ABC1_TM_sf"/>
</dbReference>
<keyword evidence="2 7" id="KW-0812">Transmembrane</keyword>
<dbReference type="Proteomes" id="UP001597548">
    <property type="component" value="Unassembled WGS sequence"/>
</dbReference>
<feature type="domain" description="ABC transmembrane type-1" evidence="9">
    <location>
        <begin position="35"/>
        <end position="317"/>
    </location>
</feature>
<dbReference type="EMBL" id="JBHUOS010000001">
    <property type="protein sequence ID" value="MFD2914450.1"/>
    <property type="molecule type" value="Genomic_DNA"/>
</dbReference>
<dbReference type="PANTHER" id="PTHR43394:SF1">
    <property type="entry name" value="ATP-BINDING CASSETTE SUB-FAMILY B MEMBER 10, MITOCHONDRIAL"/>
    <property type="match status" value="1"/>
</dbReference>
<name>A0ABW5ZPS1_9FLAO</name>
<evidence type="ECO:0000313" key="11">
    <source>
        <dbReference type="Proteomes" id="UP001597548"/>
    </source>
</evidence>
<evidence type="ECO:0000256" key="7">
    <source>
        <dbReference type="SAM" id="Phobius"/>
    </source>
</evidence>
<dbReference type="InterPro" id="IPR027417">
    <property type="entry name" value="P-loop_NTPase"/>
</dbReference>
<keyword evidence="4 10" id="KW-0067">ATP-binding</keyword>
<keyword evidence="5 7" id="KW-1133">Transmembrane helix</keyword>
<feature type="transmembrane region" description="Helical" evidence="7">
    <location>
        <begin position="144"/>
        <end position="166"/>
    </location>
</feature>
<evidence type="ECO:0000256" key="4">
    <source>
        <dbReference type="ARBA" id="ARBA00022840"/>
    </source>
</evidence>
<dbReference type="Gene3D" id="3.40.50.300">
    <property type="entry name" value="P-loop containing nucleotide triphosphate hydrolases"/>
    <property type="match status" value="1"/>
</dbReference>
<dbReference type="InterPro" id="IPR017871">
    <property type="entry name" value="ABC_transporter-like_CS"/>
</dbReference>
<dbReference type="SUPFAM" id="SSF52540">
    <property type="entry name" value="P-loop containing nucleoside triphosphate hydrolases"/>
    <property type="match status" value="1"/>
</dbReference>
<keyword evidence="6 7" id="KW-0472">Membrane</keyword>
<proteinExistence type="predicted"/>
<dbReference type="CDD" id="cd07346">
    <property type="entry name" value="ABC_6TM_exporters"/>
    <property type="match status" value="1"/>
</dbReference>
<feature type="transmembrane region" description="Helical" evidence="7">
    <location>
        <begin position="172"/>
        <end position="193"/>
    </location>
</feature>
<feature type="transmembrane region" description="Helical" evidence="7">
    <location>
        <begin position="71"/>
        <end position="92"/>
    </location>
</feature>
<dbReference type="PROSITE" id="PS50893">
    <property type="entry name" value="ABC_TRANSPORTER_2"/>
    <property type="match status" value="1"/>
</dbReference>
<comment type="subcellular location">
    <subcellularLocation>
        <location evidence="1">Cell membrane</location>
        <topology evidence="1">Multi-pass membrane protein</topology>
    </subcellularLocation>
</comment>
<dbReference type="Pfam" id="PF00005">
    <property type="entry name" value="ABC_tran"/>
    <property type="match status" value="1"/>
</dbReference>
<dbReference type="SUPFAM" id="SSF90123">
    <property type="entry name" value="ABC transporter transmembrane region"/>
    <property type="match status" value="1"/>
</dbReference>
<keyword evidence="11" id="KW-1185">Reference proteome</keyword>
<comment type="caution">
    <text evidence="10">The sequence shown here is derived from an EMBL/GenBank/DDBJ whole genome shotgun (WGS) entry which is preliminary data.</text>
</comment>
<dbReference type="PANTHER" id="PTHR43394">
    <property type="entry name" value="ATP-DEPENDENT PERMEASE MDL1, MITOCHONDRIAL"/>
    <property type="match status" value="1"/>
</dbReference>
<evidence type="ECO:0000256" key="2">
    <source>
        <dbReference type="ARBA" id="ARBA00022692"/>
    </source>
</evidence>
<dbReference type="RefSeq" id="WP_194507864.1">
    <property type="nucleotide sequence ID" value="NZ_JADILU010000003.1"/>
</dbReference>
<dbReference type="PROSITE" id="PS00211">
    <property type="entry name" value="ABC_TRANSPORTER_1"/>
    <property type="match status" value="1"/>
</dbReference>
<gene>
    <name evidence="10" type="ORF">ACFS29_02285</name>
</gene>
<organism evidence="10 11">
    <name type="scientific">Psychroserpens luteus</name>
    <dbReference type="NCBI Taxonomy" id="1434066"/>
    <lineage>
        <taxon>Bacteria</taxon>
        <taxon>Pseudomonadati</taxon>
        <taxon>Bacteroidota</taxon>
        <taxon>Flavobacteriia</taxon>
        <taxon>Flavobacteriales</taxon>
        <taxon>Flavobacteriaceae</taxon>
        <taxon>Psychroserpens</taxon>
    </lineage>
</organism>
<evidence type="ECO:0000256" key="6">
    <source>
        <dbReference type="ARBA" id="ARBA00023136"/>
    </source>
</evidence>
<dbReference type="SMART" id="SM00382">
    <property type="entry name" value="AAA"/>
    <property type="match status" value="1"/>
</dbReference>
<accession>A0ABW5ZPS1</accession>
<dbReference type="GO" id="GO:0005524">
    <property type="term" value="F:ATP binding"/>
    <property type="evidence" value="ECO:0007669"/>
    <property type="project" value="UniProtKB-KW"/>
</dbReference>
<feature type="transmembrane region" description="Helical" evidence="7">
    <location>
        <begin position="33"/>
        <end position="51"/>
    </location>
</feature>
<feature type="transmembrane region" description="Helical" evidence="7">
    <location>
        <begin position="288"/>
        <end position="306"/>
    </location>
</feature>
<dbReference type="Gene3D" id="1.20.1560.10">
    <property type="entry name" value="ABC transporter type 1, transmembrane domain"/>
    <property type="match status" value="1"/>
</dbReference>
<evidence type="ECO:0000259" key="9">
    <source>
        <dbReference type="PROSITE" id="PS50929"/>
    </source>
</evidence>
<evidence type="ECO:0000256" key="5">
    <source>
        <dbReference type="ARBA" id="ARBA00022989"/>
    </source>
</evidence>
<keyword evidence="3" id="KW-0547">Nucleotide-binding</keyword>
<evidence type="ECO:0000259" key="8">
    <source>
        <dbReference type="PROSITE" id="PS50893"/>
    </source>
</evidence>
<dbReference type="InterPro" id="IPR039421">
    <property type="entry name" value="Type_1_exporter"/>
</dbReference>
<reference evidence="11" key="1">
    <citation type="journal article" date="2019" name="Int. J. Syst. Evol. Microbiol.">
        <title>The Global Catalogue of Microorganisms (GCM) 10K type strain sequencing project: providing services to taxonomists for standard genome sequencing and annotation.</title>
        <authorList>
            <consortium name="The Broad Institute Genomics Platform"/>
            <consortium name="The Broad Institute Genome Sequencing Center for Infectious Disease"/>
            <person name="Wu L."/>
            <person name="Ma J."/>
        </authorList>
    </citation>
    <scope>NUCLEOTIDE SEQUENCE [LARGE SCALE GENOMIC DNA]</scope>
    <source>
        <strain evidence="11">KCTC 32514</strain>
    </source>
</reference>
<dbReference type="Pfam" id="PF00664">
    <property type="entry name" value="ABC_membrane"/>
    <property type="match status" value="1"/>
</dbReference>
<dbReference type="InterPro" id="IPR011527">
    <property type="entry name" value="ABC1_TM_dom"/>
</dbReference>
<evidence type="ECO:0000256" key="3">
    <source>
        <dbReference type="ARBA" id="ARBA00022741"/>
    </source>
</evidence>
<dbReference type="InterPro" id="IPR003593">
    <property type="entry name" value="AAA+_ATPase"/>
</dbReference>
<dbReference type="PROSITE" id="PS50929">
    <property type="entry name" value="ABC_TM1F"/>
    <property type="match status" value="1"/>
</dbReference>
<dbReference type="InterPro" id="IPR003439">
    <property type="entry name" value="ABC_transporter-like_ATP-bd"/>
</dbReference>